<comment type="caution">
    <text evidence="3">The sequence shown here is derived from an EMBL/GenBank/DDBJ whole genome shotgun (WGS) entry which is preliminary data.</text>
</comment>
<name>A0AAV4INI6_9GAST</name>
<dbReference type="Proteomes" id="UP000762676">
    <property type="component" value="Unassembled WGS sequence"/>
</dbReference>
<feature type="transmembrane region" description="Helical" evidence="2">
    <location>
        <begin position="17"/>
        <end position="36"/>
    </location>
</feature>
<dbReference type="EMBL" id="BMAT01002688">
    <property type="protein sequence ID" value="GFS11822.1"/>
    <property type="molecule type" value="Genomic_DNA"/>
</dbReference>
<dbReference type="AlphaFoldDB" id="A0AAV4INI6"/>
<evidence type="ECO:0000313" key="3">
    <source>
        <dbReference type="EMBL" id="GFS11822.1"/>
    </source>
</evidence>
<evidence type="ECO:0000256" key="2">
    <source>
        <dbReference type="SAM" id="Phobius"/>
    </source>
</evidence>
<accession>A0AAV4INI6</accession>
<keyword evidence="2" id="KW-1133">Transmembrane helix</keyword>
<feature type="region of interest" description="Disordered" evidence="1">
    <location>
        <begin position="172"/>
        <end position="213"/>
    </location>
</feature>
<proteinExistence type="predicted"/>
<keyword evidence="2" id="KW-0812">Transmembrane</keyword>
<evidence type="ECO:0000256" key="1">
    <source>
        <dbReference type="SAM" id="MobiDB-lite"/>
    </source>
</evidence>
<feature type="transmembrane region" description="Helical" evidence="2">
    <location>
        <begin position="88"/>
        <end position="106"/>
    </location>
</feature>
<sequence length="213" mass="23713">MADNKTEIWIELRPPAAIAQMFTFIALMIYVFNIVVQCTCVTFRPQFVRQLAYIFQTVRMFLLMAALLPCVLHGQVQSVMPDLTSNSFAGLVLLALLGNILASIGIRKFLECNKETLLCLWRLLPFTRPYNCPAANICCPLCSSNVKLYCQQTTGDPDSACSPCDPPPFCCPKPRPGRPRKRPTCPKPDPCCPSPACPKPCKPRRRKAGCVCQ</sequence>
<reference evidence="3 4" key="1">
    <citation type="journal article" date="2021" name="Elife">
        <title>Chloroplast acquisition without the gene transfer in kleptoplastic sea slugs, Plakobranchus ocellatus.</title>
        <authorList>
            <person name="Maeda T."/>
            <person name="Takahashi S."/>
            <person name="Yoshida T."/>
            <person name="Shimamura S."/>
            <person name="Takaki Y."/>
            <person name="Nagai Y."/>
            <person name="Toyoda A."/>
            <person name="Suzuki Y."/>
            <person name="Arimoto A."/>
            <person name="Ishii H."/>
            <person name="Satoh N."/>
            <person name="Nishiyama T."/>
            <person name="Hasebe M."/>
            <person name="Maruyama T."/>
            <person name="Minagawa J."/>
            <person name="Obokata J."/>
            <person name="Shigenobu S."/>
        </authorList>
    </citation>
    <scope>NUCLEOTIDE SEQUENCE [LARGE SCALE GENOMIC DNA]</scope>
</reference>
<organism evidence="3 4">
    <name type="scientific">Elysia marginata</name>
    <dbReference type="NCBI Taxonomy" id="1093978"/>
    <lineage>
        <taxon>Eukaryota</taxon>
        <taxon>Metazoa</taxon>
        <taxon>Spiralia</taxon>
        <taxon>Lophotrochozoa</taxon>
        <taxon>Mollusca</taxon>
        <taxon>Gastropoda</taxon>
        <taxon>Heterobranchia</taxon>
        <taxon>Euthyneura</taxon>
        <taxon>Panpulmonata</taxon>
        <taxon>Sacoglossa</taxon>
        <taxon>Placobranchoidea</taxon>
        <taxon>Plakobranchidae</taxon>
        <taxon>Elysia</taxon>
    </lineage>
</organism>
<feature type="compositionally biased region" description="Basic residues" evidence="1">
    <location>
        <begin position="175"/>
        <end position="184"/>
    </location>
</feature>
<protein>
    <submittedName>
        <fullName evidence="3">Uncharacterized protein</fullName>
    </submittedName>
</protein>
<feature type="transmembrane region" description="Helical" evidence="2">
    <location>
        <begin position="57"/>
        <end position="76"/>
    </location>
</feature>
<keyword evidence="2" id="KW-0472">Membrane</keyword>
<feature type="compositionally biased region" description="Pro residues" evidence="1">
    <location>
        <begin position="185"/>
        <end position="200"/>
    </location>
</feature>
<feature type="compositionally biased region" description="Basic residues" evidence="1">
    <location>
        <begin position="201"/>
        <end position="213"/>
    </location>
</feature>
<keyword evidence="4" id="KW-1185">Reference proteome</keyword>
<evidence type="ECO:0000313" key="4">
    <source>
        <dbReference type="Proteomes" id="UP000762676"/>
    </source>
</evidence>
<gene>
    <name evidence="3" type="ORF">ElyMa_001356800</name>
</gene>